<gene>
    <name evidence="2" type="ORF">SAY87_012109</name>
</gene>
<comment type="caution">
    <text evidence="2">The sequence shown here is derived from an EMBL/GenBank/DDBJ whole genome shotgun (WGS) entry which is preliminary data.</text>
</comment>
<dbReference type="InterPro" id="IPR045700">
    <property type="entry name" value="Rab3GAP1"/>
</dbReference>
<reference evidence="2 3" key="1">
    <citation type="journal article" date="2023" name="Hortic Res">
        <title>Pangenome of water caltrop reveals structural variations and asymmetric subgenome divergence after allopolyploidization.</title>
        <authorList>
            <person name="Zhang X."/>
            <person name="Chen Y."/>
            <person name="Wang L."/>
            <person name="Yuan Y."/>
            <person name="Fang M."/>
            <person name="Shi L."/>
            <person name="Lu R."/>
            <person name="Comes H.P."/>
            <person name="Ma Y."/>
            <person name="Chen Y."/>
            <person name="Huang G."/>
            <person name="Zhou Y."/>
            <person name="Zheng Z."/>
            <person name="Qiu Y."/>
        </authorList>
    </citation>
    <scope>NUCLEOTIDE SEQUENCE [LARGE SCALE GENOMIC DNA]</scope>
    <source>
        <tissue evidence="2">Roots</tissue>
    </source>
</reference>
<feature type="domain" description="Rab3GAP catalytic subunit conserved" evidence="1">
    <location>
        <begin position="1"/>
        <end position="41"/>
    </location>
</feature>
<dbReference type="Proteomes" id="UP001345219">
    <property type="component" value="Chromosome 10"/>
</dbReference>
<proteinExistence type="predicted"/>
<organism evidence="2 3">
    <name type="scientific">Trapa incisa</name>
    <dbReference type="NCBI Taxonomy" id="236973"/>
    <lineage>
        <taxon>Eukaryota</taxon>
        <taxon>Viridiplantae</taxon>
        <taxon>Streptophyta</taxon>
        <taxon>Embryophyta</taxon>
        <taxon>Tracheophyta</taxon>
        <taxon>Spermatophyta</taxon>
        <taxon>Magnoliopsida</taxon>
        <taxon>eudicotyledons</taxon>
        <taxon>Gunneridae</taxon>
        <taxon>Pentapetalae</taxon>
        <taxon>rosids</taxon>
        <taxon>malvids</taxon>
        <taxon>Myrtales</taxon>
        <taxon>Lythraceae</taxon>
        <taxon>Trapa</taxon>
    </lineage>
</organism>
<dbReference type="AlphaFoldDB" id="A0AAN7H0N3"/>
<dbReference type="Pfam" id="PF13890">
    <property type="entry name" value="Rab3-GTPase_cat"/>
    <property type="match status" value="1"/>
</dbReference>
<protein>
    <recommendedName>
        <fullName evidence="1">Rab3GAP catalytic subunit conserved domain-containing protein</fullName>
    </recommendedName>
</protein>
<accession>A0AAN7H0N3</accession>
<dbReference type="PANTHER" id="PTHR21422:SF10">
    <property type="entry name" value="RAB3 GTPASE-ACTIVATING PROTEIN CATALYTIC SUBUNIT"/>
    <property type="match status" value="1"/>
</dbReference>
<sequence length="128" mass="14593">MQKEGNLWLHLWETAKSVPAVKQAPLFDEDLAVDGILDNLEDIQPVKLLKQLFVSLLGMGFVVAEATLSADENFSKLFYECKDFVVRTCQESINEKVQDLCQVYETVEAMLLKPEEVLKAMRQQLSEK</sequence>
<dbReference type="GO" id="GO:0005096">
    <property type="term" value="F:GTPase activator activity"/>
    <property type="evidence" value="ECO:0007669"/>
    <property type="project" value="InterPro"/>
</dbReference>
<evidence type="ECO:0000259" key="1">
    <source>
        <dbReference type="Pfam" id="PF13890"/>
    </source>
</evidence>
<name>A0AAN7H0N3_9MYRT</name>
<evidence type="ECO:0000313" key="2">
    <source>
        <dbReference type="EMBL" id="KAK4745797.1"/>
    </source>
</evidence>
<dbReference type="InterPro" id="IPR026147">
    <property type="entry name" value="Rab3GAP1_conserved"/>
</dbReference>
<evidence type="ECO:0000313" key="3">
    <source>
        <dbReference type="Proteomes" id="UP001345219"/>
    </source>
</evidence>
<dbReference type="PANTHER" id="PTHR21422">
    <property type="entry name" value="RAB3 GTPASE-ACTIVATING PROTEIN CATALYTIC SUBUNIT"/>
    <property type="match status" value="1"/>
</dbReference>
<keyword evidence="3" id="KW-1185">Reference proteome</keyword>
<dbReference type="EMBL" id="JAXIOK010000021">
    <property type="protein sequence ID" value="KAK4745797.1"/>
    <property type="molecule type" value="Genomic_DNA"/>
</dbReference>